<keyword evidence="3" id="KW-1185">Reference proteome</keyword>
<dbReference type="PROSITE" id="PS51257">
    <property type="entry name" value="PROKAR_LIPOPROTEIN"/>
    <property type="match status" value="1"/>
</dbReference>
<evidence type="ECO:0008006" key="4">
    <source>
        <dbReference type="Google" id="ProtNLM"/>
    </source>
</evidence>
<gene>
    <name evidence="2" type="ORF">DY245_17040</name>
</gene>
<organism evidence="2 3">
    <name type="scientific">Streptomyces inhibens</name>
    <dbReference type="NCBI Taxonomy" id="2293571"/>
    <lineage>
        <taxon>Bacteria</taxon>
        <taxon>Bacillati</taxon>
        <taxon>Actinomycetota</taxon>
        <taxon>Actinomycetes</taxon>
        <taxon>Kitasatosporales</taxon>
        <taxon>Streptomycetaceae</taxon>
        <taxon>Streptomyces</taxon>
    </lineage>
</organism>
<dbReference type="AlphaFoldDB" id="A0A371Q4B7"/>
<evidence type="ECO:0000256" key="1">
    <source>
        <dbReference type="SAM" id="MobiDB-lite"/>
    </source>
</evidence>
<name>A0A371Q4B7_STRIH</name>
<accession>A0A371Q4B7</accession>
<feature type="region of interest" description="Disordered" evidence="1">
    <location>
        <begin position="28"/>
        <end position="49"/>
    </location>
</feature>
<dbReference type="EMBL" id="QUAC01000131">
    <property type="protein sequence ID" value="REK89213.1"/>
    <property type="molecule type" value="Genomic_DNA"/>
</dbReference>
<proteinExistence type="predicted"/>
<evidence type="ECO:0000313" key="3">
    <source>
        <dbReference type="Proteomes" id="UP000262477"/>
    </source>
</evidence>
<protein>
    <recommendedName>
        <fullName evidence="4">DUF4232 domain-containing protein</fullName>
    </recommendedName>
</protein>
<reference evidence="2 3" key="1">
    <citation type="submission" date="2018-08" db="EMBL/GenBank/DDBJ databases">
        <title>Streptomyces NEAU-D10 sp. nov., a novel Actinomycete isolated from soil.</title>
        <authorList>
            <person name="Jin L."/>
        </authorList>
    </citation>
    <scope>NUCLEOTIDE SEQUENCE [LARGE SCALE GENOMIC DNA]</scope>
    <source>
        <strain evidence="2 3">NEAU-D10</strain>
    </source>
</reference>
<sequence length="220" mass="23140">MTARRSRRRSAAYAAMALGLAGSLALTGCNSHSSKKSKKSSSSSSKSKKRKIIGGGAAAAGAGAGAGAASRSTTYCTTGTQGDYKFITRTDPSHVILKFHNSKSRSCYLYNSPMLYFGTAKQPLGYYEGAPSFGKTQRIEVPARGDAYASIPTTTAADKGTKQSVVKIGFMNASEPTQRGLSANIHLSQYAGLPSVGKTAKVSDWYLSDKLAEIKTNTGR</sequence>
<evidence type="ECO:0000313" key="2">
    <source>
        <dbReference type="EMBL" id="REK89213.1"/>
    </source>
</evidence>
<dbReference type="OrthoDB" id="4218631at2"/>
<comment type="caution">
    <text evidence="2">The sequence shown here is derived from an EMBL/GenBank/DDBJ whole genome shotgun (WGS) entry which is preliminary data.</text>
</comment>
<dbReference type="Proteomes" id="UP000262477">
    <property type="component" value="Unassembled WGS sequence"/>
</dbReference>
<dbReference type="RefSeq" id="WP_128508102.1">
    <property type="nucleotide sequence ID" value="NZ_QUAC01000131.1"/>
</dbReference>